<dbReference type="RefSeq" id="YP_003933784.1">
    <property type="nucleotide sequence ID" value="NC_014567.1"/>
</dbReference>
<name>E2IUB4_SHV1</name>
<keyword evidence="2" id="KW-0812">Transmembrane</keyword>
<dbReference type="GeneID" id="9829371"/>
<evidence type="ECO:0000256" key="2">
    <source>
        <dbReference type="SAM" id="Phobius"/>
    </source>
</evidence>
<organism evidence="3 4">
    <name type="scientific">Saimiriine herpesvirus 1 (strain MV-5-4-PSL)</name>
    <name type="common">SaHV-1</name>
    <name type="synonym">Marmoset herpesvirus</name>
    <dbReference type="NCBI Taxonomy" id="10353"/>
    <lineage>
        <taxon>Viruses</taxon>
        <taxon>Duplodnaviria</taxon>
        <taxon>Heunggongvirae</taxon>
        <taxon>Peploviricota</taxon>
        <taxon>Herviviricetes</taxon>
        <taxon>Herpesvirales</taxon>
        <taxon>Orthoherpesviridae</taxon>
        <taxon>Alphaherpesvirinae</taxon>
        <taxon>Simplexvirus</taxon>
        <taxon>Simplexvirus saimiriinealpha1</taxon>
    </lineage>
</organism>
<proteinExistence type="predicted"/>
<sequence>MLAAHGPPYAPPDADVEAGFERTLSVSPPPPYSPPVFVDVDPQIDSPEAPPSRRHATFASLGLPHTRLATPAPHWPPLPKLPTYEEAVSGSTQPRPIRTDASFRVGGTQRATDAEATRGISRFIATASGVRVRPLEPARERAAMTQQRACRGYALAALVVCGYVAVSIVFLLGIYLLSLNHVNADAE</sequence>
<feature type="transmembrane region" description="Helical" evidence="2">
    <location>
        <begin position="153"/>
        <end position="177"/>
    </location>
</feature>
<reference evidence="3 4" key="1">
    <citation type="journal article" date="2011" name="Virology">
        <title>Structure and sequence of the saimiriine herpesvirus 1 genome.</title>
        <authorList>
            <person name="Tyler S."/>
            <person name="Severini A."/>
            <person name="Black D."/>
            <person name="Walker M."/>
            <person name="Eberle R."/>
        </authorList>
    </citation>
    <scope>NUCLEOTIDE SEQUENCE [LARGE SCALE GENOMIC DNA]</scope>
    <source>
        <strain evidence="3">MV 5-4</strain>
    </source>
</reference>
<organismHost>
    <name type="scientific">Saimiri</name>
    <name type="common">squirrel monkeys</name>
    <dbReference type="NCBI Taxonomy" id="9520"/>
</organismHost>
<dbReference type="EMBL" id="HM625781">
    <property type="protein sequence ID" value="ADO13772.1"/>
    <property type="molecule type" value="Genomic_DNA"/>
</dbReference>
<evidence type="ECO:0000313" key="3">
    <source>
        <dbReference type="EMBL" id="ADO13772.1"/>
    </source>
</evidence>
<dbReference type="Proteomes" id="UP000127069">
    <property type="component" value="Segment"/>
</dbReference>
<feature type="region of interest" description="Disordered" evidence="1">
    <location>
        <begin position="1"/>
        <end position="35"/>
    </location>
</feature>
<keyword evidence="2" id="KW-1133">Transmembrane helix</keyword>
<keyword evidence="2" id="KW-0472">Membrane</keyword>
<evidence type="ECO:0000256" key="1">
    <source>
        <dbReference type="SAM" id="MobiDB-lite"/>
    </source>
</evidence>
<protein>
    <submittedName>
        <fullName evidence="3">Membrane protein UL56</fullName>
    </submittedName>
</protein>
<accession>E2IUB4</accession>
<organismHost>
    <name type="scientific">Callithrix</name>
    <dbReference type="NCBI Taxonomy" id="9481"/>
</organismHost>
<gene>
    <name evidence="3" type="primary">UL56</name>
</gene>
<evidence type="ECO:0000313" key="4">
    <source>
        <dbReference type="Proteomes" id="UP000127069"/>
    </source>
</evidence>
<dbReference type="KEGG" id="vg:9829371"/>
<keyword evidence="4" id="KW-1185">Reference proteome</keyword>